<sequence>MALPCSQFQPPQILGGTSCAVCGFAEKQHLAAAANFAAGTTSSSQTQARAHHGRGRPGRPGSAAPPPARGVGVGVQTSRPNTGRAVGFRRQDELTDLAEASPLYRPPVYTRKTKAEQNASQITLGAPRGDPAGPPVSIETMANGTVRVNIGPPAPGDSTVDKVHGGRPPASRDGSRRGGPATPSGRHRHHPARSGRVVDGVHLEASGRELRQEEATFLHRAARAAAERGDMDAATRYFDEALTTLRLSPHSNNRPHVDDDDDDGPPQADATLADQVDEWDEGYRYNRRMNVGLAQTLTTARDMQLSHQLNQADAKMLAALGWGPQRQQQVLDWYRRYAGPTHMDIKAFGNFLQAQGVPETPAALFRAFDRRGNGSWISEEDFVMGVAACHPRTPHEGAWQILRDKAIYRFYSYNGSIMTEANARDLVAALVGSQPADARDRAFRHLRAMSKPQGHRLDFNSSKLDATSCQHILLQALLQGQPRLDRQTWATALRLEILPPLKQILRVRLA</sequence>
<organism evidence="2 3">
    <name type="scientific">Monosiga brevicollis</name>
    <name type="common">Choanoflagellate</name>
    <dbReference type="NCBI Taxonomy" id="81824"/>
    <lineage>
        <taxon>Eukaryota</taxon>
        <taxon>Choanoflagellata</taxon>
        <taxon>Craspedida</taxon>
        <taxon>Salpingoecidae</taxon>
        <taxon>Monosiga</taxon>
    </lineage>
</organism>
<evidence type="ECO:0000313" key="2">
    <source>
        <dbReference type="EMBL" id="EDQ86009.1"/>
    </source>
</evidence>
<proteinExistence type="predicted"/>
<dbReference type="Proteomes" id="UP000001357">
    <property type="component" value="Unassembled WGS sequence"/>
</dbReference>
<feature type="region of interest" description="Disordered" evidence="1">
    <location>
        <begin position="109"/>
        <end position="200"/>
    </location>
</feature>
<gene>
    <name evidence="2" type="ORF">MONBRDRAFT_11284</name>
</gene>
<evidence type="ECO:0008006" key="4">
    <source>
        <dbReference type="Google" id="ProtNLM"/>
    </source>
</evidence>
<dbReference type="KEGG" id="mbr:MONBRDRAFT_11284"/>
<evidence type="ECO:0000313" key="3">
    <source>
        <dbReference type="Proteomes" id="UP000001357"/>
    </source>
</evidence>
<feature type="region of interest" description="Disordered" evidence="1">
    <location>
        <begin position="39"/>
        <end position="83"/>
    </location>
</feature>
<feature type="region of interest" description="Disordered" evidence="1">
    <location>
        <begin position="246"/>
        <end position="272"/>
    </location>
</feature>
<keyword evidence="3" id="KW-1185">Reference proteome</keyword>
<protein>
    <recommendedName>
        <fullName evidence="4">EF-hand domain-containing protein</fullName>
    </recommendedName>
</protein>
<dbReference type="EMBL" id="CH991569">
    <property type="protein sequence ID" value="EDQ86009.1"/>
    <property type="molecule type" value="Genomic_DNA"/>
</dbReference>
<dbReference type="InParanoid" id="A9V8S0"/>
<reference evidence="2 3" key="1">
    <citation type="journal article" date="2008" name="Nature">
        <title>The genome of the choanoflagellate Monosiga brevicollis and the origin of metazoans.</title>
        <authorList>
            <consortium name="JGI Sequencing"/>
            <person name="King N."/>
            <person name="Westbrook M.J."/>
            <person name="Young S.L."/>
            <person name="Kuo A."/>
            <person name="Abedin M."/>
            <person name="Chapman J."/>
            <person name="Fairclough S."/>
            <person name="Hellsten U."/>
            <person name="Isogai Y."/>
            <person name="Letunic I."/>
            <person name="Marr M."/>
            <person name="Pincus D."/>
            <person name="Putnam N."/>
            <person name="Rokas A."/>
            <person name="Wright K.J."/>
            <person name="Zuzow R."/>
            <person name="Dirks W."/>
            <person name="Good M."/>
            <person name="Goodstein D."/>
            <person name="Lemons D."/>
            <person name="Li W."/>
            <person name="Lyons J.B."/>
            <person name="Morris A."/>
            <person name="Nichols S."/>
            <person name="Richter D.J."/>
            <person name="Salamov A."/>
            <person name="Bork P."/>
            <person name="Lim W.A."/>
            <person name="Manning G."/>
            <person name="Miller W.T."/>
            <person name="McGinnis W."/>
            <person name="Shapiro H."/>
            <person name="Tjian R."/>
            <person name="Grigoriev I.V."/>
            <person name="Rokhsar D."/>
        </authorList>
    </citation>
    <scope>NUCLEOTIDE SEQUENCE [LARGE SCALE GENOMIC DNA]</scope>
    <source>
        <strain evidence="3">MX1 / ATCC 50154</strain>
    </source>
</reference>
<name>A9V8S0_MONBE</name>
<dbReference type="RefSeq" id="XP_001749203.1">
    <property type="nucleotide sequence ID" value="XM_001749151.1"/>
</dbReference>
<dbReference type="GeneID" id="5894497"/>
<evidence type="ECO:0000256" key="1">
    <source>
        <dbReference type="SAM" id="MobiDB-lite"/>
    </source>
</evidence>
<accession>A9V8S0</accession>
<dbReference type="AlphaFoldDB" id="A9V8S0"/>